<evidence type="ECO:0000313" key="10">
    <source>
        <dbReference type="Proteomes" id="UP001501822"/>
    </source>
</evidence>
<protein>
    <submittedName>
        <fullName evidence="9">DedA family protein</fullName>
    </submittedName>
</protein>
<dbReference type="InterPro" id="IPR051311">
    <property type="entry name" value="DedA_domain"/>
</dbReference>
<accession>A0ABP3H662</accession>
<feature type="transmembrane region" description="Helical" evidence="7">
    <location>
        <begin position="177"/>
        <end position="197"/>
    </location>
</feature>
<evidence type="ECO:0000313" key="9">
    <source>
        <dbReference type="EMBL" id="GAA0360466.1"/>
    </source>
</evidence>
<dbReference type="Proteomes" id="UP001501822">
    <property type="component" value="Unassembled WGS sequence"/>
</dbReference>
<evidence type="ECO:0000256" key="2">
    <source>
        <dbReference type="ARBA" id="ARBA00010792"/>
    </source>
</evidence>
<evidence type="ECO:0000256" key="7">
    <source>
        <dbReference type="SAM" id="Phobius"/>
    </source>
</evidence>
<comment type="similarity">
    <text evidence="2">Belongs to the DedA family.</text>
</comment>
<keyword evidence="4 7" id="KW-0812">Transmembrane</keyword>
<feature type="domain" description="VTT" evidence="8">
    <location>
        <begin position="37"/>
        <end position="163"/>
    </location>
</feature>
<evidence type="ECO:0000256" key="4">
    <source>
        <dbReference type="ARBA" id="ARBA00022692"/>
    </source>
</evidence>
<dbReference type="PANTHER" id="PTHR42709">
    <property type="entry name" value="ALKALINE PHOSPHATASE LIKE PROTEIN"/>
    <property type="match status" value="1"/>
</dbReference>
<feature type="transmembrane region" description="Helical" evidence="7">
    <location>
        <begin position="57"/>
        <end position="79"/>
    </location>
</feature>
<organism evidence="9 10">
    <name type="scientific">Actinoallomurus spadix</name>
    <dbReference type="NCBI Taxonomy" id="79912"/>
    <lineage>
        <taxon>Bacteria</taxon>
        <taxon>Bacillati</taxon>
        <taxon>Actinomycetota</taxon>
        <taxon>Actinomycetes</taxon>
        <taxon>Streptosporangiales</taxon>
        <taxon>Thermomonosporaceae</taxon>
        <taxon>Actinoallomurus</taxon>
    </lineage>
</organism>
<evidence type="ECO:0000259" key="8">
    <source>
        <dbReference type="Pfam" id="PF09335"/>
    </source>
</evidence>
<feature type="transmembrane region" description="Helical" evidence="7">
    <location>
        <begin position="143"/>
        <end position="165"/>
    </location>
</feature>
<dbReference type="PANTHER" id="PTHR42709:SF6">
    <property type="entry name" value="UNDECAPRENYL PHOSPHATE TRANSPORTER A"/>
    <property type="match status" value="1"/>
</dbReference>
<evidence type="ECO:0000256" key="1">
    <source>
        <dbReference type="ARBA" id="ARBA00004651"/>
    </source>
</evidence>
<evidence type="ECO:0000256" key="3">
    <source>
        <dbReference type="ARBA" id="ARBA00022475"/>
    </source>
</evidence>
<keyword evidence="6 7" id="KW-0472">Membrane</keyword>
<evidence type="ECO:0000256" key="6">
    <source>
        <dbReference type="ARBA" id="ARBA00023136"/>
    </source>
</evidence>
<keyword evidence="5 7" id="KW-1133">Transmembrane helix</keyword>
<comment type="caution">
    <text evidence="9">The sequence shown here is derived from an EMBL/GenBank/DDBJ whole genome shotgun (WGS) entry which is preliminary data.</text>
</comment>
<proteinExistence type="inferred from homology"/>
<keyword evidence="10" id="KW-1185">Reference proteome</keyword>
<dbReference type="RefSeq" id="WP_252805741.1">
    <property type="nucleotide sequence ID" value="NZ_BAAABM010000054.1"/>
</dbReference>
<gene>
    <name evidence="9" type="ORF">GCM10010151_57870</name>
</gene>
<dbReference type="InterPro" id="IPR032816">
    <property type="entry name" value="VTT_dom"/>
</dbReference>
<keyword evidence="3" id="KW-1003">Cell membrane</keyword>
<dbReference type="Pfam" id="PF09335">
    <property type="entry name" value="VTT_dom"/>
    <property type="match status" value="1"/>
</dbReference>
<comment type="subcellular location">
    <subcellularLocation>
        <location evidence="1">Cell membrane</location>
        <topology evidence="1">Multi-pass membrane protein</topology>
    </subcellularLocation>
</comment>
<dbReference type="EMBL" id="BAAABM010000054">
    <property type="protein sequence ID" value="GAA0360466.1"/>
    <property type="molecule type" value="Genomic_DNA"/>
</dbReference>
<reference evidence="10" key="1">
    <citation type="journal article" date="2019" name="Int. J. Syst. Evol. Microbiol.">
        <title>The Global Catalogue of Microorganisms (GCM) 10K type strain sequencing project: providing services to taxonomists for standard genome sequencing and annotation.</title>
        <authorList>
            <consortium name="The Broad Institute Genomics Platform"/>
            <consortium name="The Broad Institute Genome Sequencing Center for Infectious Disease"/>
            <person name="Wu L."/>
            <person name="Ma J."/>
        </authorList>
    </citation>
    <scope>NUCLEOTIDE SEQUENCE [LARGE SCALE GENOMIC DNA]</scope>
    <source>
        <strain evidence="10">JCM 3146</strain>
    </source>
</reference>
<evidence type="ECO:0000256" key="5">
    <source>
        <dbReference type="ARBA" id="ARBA00022989"/>
    </source>
</evidence>
<sequence length="206" mass="22038">MAPPLPGPLAHLAPVLDQYGYAAVGVLVFAEDFGIPVPGETILVAASVYAGAGRLNIVVLGVIAVAAAVAGDNVGYLIGRTGGCALVRRWGRYVLLTPERLRRAEDFFARHGGKVVTIARFVEGFRQANGILAGIIGMRWPRFLAFNVLGAVLWAGLWTGLGYAAGTHIGAISQQAFRYQIYALAGLAAVLLARFAYHRYHRHRAD</sequence>
<name>A0ABP3H662_9ACTN</name>